<comment type="caution">
    <text evidence="1">The sequence shown here is derived from an EMBL/GenBank/DDBJ whole genome shotgun (WGS) entry which is preliminary data.</text>
</comment>
<evidence type="ECO:0000313" key="1">
    <source>
        <dbReference type="EMBL" id="MBK1870850.1"/>
    </source>
</evidence>
<accession>A0ACC5REG7</accession>
<sequence>MRILLVEDELDMASALNDALSKHNIVIDHVASIADAREAVHGRSYDAILLDRQLPDGEGLRLIPELRADNIDSPIIVLTAHNDHEGRIRGLDLGADDYMGKPFVVEELIARLRAVLRRPTLLSPDIIRVGRLAFDVAHMEPSLDGKQLLLPRRELLVLAALMKRSGRTVIREALVNAVYSFDVEIQSNSLDAHVSRLRKKLAGLNAGAAIHTIRGIGYLLKASE</sequence>
<protein>
    <submittedName>
        <fullName evidence="1">Response regulator transcription factor</fullName>
    </submittedName>
</protein>
<reference evidence="1" key="1">
    <citation type="submission" date="2021-01" db="EMBL/GenBank/DDBJ databases">
        <authorList>
            <person name="Sun Q."/>
        </authorList>
    </citation>
    <scope>NUCLEOTIDE SEQUENCE</scope>
    <source>
        <strain evidence="1">YIM B02566</strain>
    </source>
</reference>
<proteinExistence type="predicted"/>
<organism evidence="1 2">
    <name type="scientific">Taklimakanibacter albus</name>
    <dbReference type="NCBI Taxonomy" id="2800327"/>
    <lineage>
        <taxon>Bacteria</taxon>
        <taxon>Pseudomonadati</taxon>
        <taxon>Pseudomonadota</taxon>
        <taxon>Alphaproteobacteria</taxon>
        <taxon>Hyphomicrobiales</taxon>
        <taxon>Aestuariivirgaceae</taxon>
        <taxon>Taklimakanibacter</taxon>
    </lineage>
</organism>
<name>A0ACC5REG7_9HYPH</name>
<dbReference type="EMBL" id="JAENHL010000008">
    <property type="protein sequence ID" value="MBK1870850.1"/>
    <property type="molecule type" value="Genomic_DNA"/>
</dbReference>
<evidence type="ECO:0000313" key="2">
    <source>
        <dbReference type="Proteomes" id="UP000616151"/>
    </source>
</evidence>
<keyword evidence="2" id="KW-1185">Reference proteome</keyword>
<gene>
    <name evidence="1" type="ORF">JHL16_31080</name>
</gene>
<dbReference type="Proteomes" id="UP000616151">
    <property type="component" value="Unassembled WGS sequence"/>
</dbReference>